<keyword evidence="3 11" id="KW-0301">Gamma-carboxyglutamic acid</keyword>
<dbReference type="Proteomes" id="UP000545332">
    <property type="component" value="Unassembled WGS sequence"/>
</dbReference>
<evidence type="ECO:0000313" key="16">
    <source>
        <dbReference type="Proteomes" id="UP000545332"/>
    </source>
</evidence>
<evidence type="ECO:0000256" key="1">
    <source>
        <dbReference type="ARBA" id="ARBA00004613"/>
    </source>
</evidence>
<feature type="binding site" evidence="9">
    <location>
        <position position="37"/>
    </location>
    <ligand>
        <name>Ca(2+)</name>
        <dbReference type="ChEBI" id="CHEBI:29108"/>
        <label>1</label>
    </ligand>
</feature>
<feature type="domain" description="Gla" evidence="14">
    <location>
        <begin position="21"/>
        <end position="67"/>
    </location>
</feature>
<name>A0A7K4JX75_9AVES</name>
<evidence type="ECO:0000256" key="2">
    <source>
        <dbReference type="ARBA" id="ARBA00008850"/>
    </source>
</evidence>
<evidence type="ECO:0000313" key="15">
    <source>
        <dbReference type="EMBL" id="NWI08296.1"/>
    </source>
</evidence>
<keyword evidence="16" id="KW-1185">Reference proteome</keyword>
<keyword evidence="6 9" id="KW-0479">Metal-binding</keyword>
<dbReference type="GO" id="GO:0001649">
    <property type="term" value="P:osteoblast differentiation"/>
    <property type="evidence" value="ECO:0007669"/>
    <property type="project" value="TreeGrafter"/>
</dbReference>
<dbReference type="PRINTS" id="PR00002">
    <property type="entry name" value="GLABONE"/>
</dbReference>
<protein>
    <recommendedName>
        <fullName evidence="12">Osteocalcin</fullName>
    </recommendedName>
</protein>
<dbReference type="PROSITE" id="PS50998">
    <property type="entry name" value="GLA_2"/>
    <property type="match status" value="1"/>
</dbReference>
<dbReference type="GO" id="GO:1900076">
    <property type="term" value="P:regulation of cellular response to insulin stimulus"/>
    <property type="evidence" value="ECO:0007669"/>
    <property type="project" value="InterPro"/>
</dbReference>
<dbReference type="EMBL" id="VWPX01000517">
    <property type="protein sequence ID" value="NWI08296.1"/>
    <property type="molecule type" value="Genomic_DNA"/>
</dbReference>
<dbReference type="GO" id="GO:0031214">
    <property type="term" value="P:biomineral tissue development"/>
    <property type="evidence" value="ECO:0007669"/>
    <property type="project" value="UniProtKB-KW"/>
</dbReference>
<dbReference type="GO" id="GO:0005509">
    <property type="term" value="F:calcium ion binding"/>
    <property type="evidence" value="ECO:0007669"/>
    <property type="project" value="UniProtKB-UniRule"/>
</dbReference>
<evidence type="ECO:0000256" key="7">
    <source>
        <dbReference type="ARBA" id="ARBA00022837"/>
    </source>
</evidence>
<feature type="binding site" evidence="9">
    <location>
        <position position="50"/>
    </location>
    <ligand>
        <name>Ca(2+)</name>
        <dbReference type="ChEBI" id="CHEBI:29108"/>
        <label>1</label>
    </ligand>
</feature>
<evidence type="ECO:0000256" key="3">
    <source>
        <dbReference type="ARBA" id="ARBA00022479"/>
    </source>
</evidence>
<dbReference type="PANTHER" id="PTHR14235:SF0">
    <property type="entry name" value="OSTEOCALCIN"/>
    <property type="match status" value="1"/>
</dbReference>
<feature type="non-terminal residue" evidence="15">
    <location>
        <position position="69"/>
    </location>
</feature>
<feature type="disulfide bond" evidence="10">
    <location>
        <begin position="43"/>
        <end position="49"/>
    </location>
</feature>
<dbReference type="GO" id="GO:0032571">
    <property type="term" value="P:response to vitamin K"/>
    <property type="evidence" value="ECO:0007669"/>
    <property type="project" value="InterPro"/>
</dbReference>
<feature type="region of interest" description="Disordered" evidence="13">
    <location>
        <begin position="14"/>
        <end position="42"/>
    </location>
</feature>
<dbReference type="PANTHER" id="PTHR14235">
    <property type="entry name" value="OSTEOCALCIN"/>
    <property type="match status" value="1"/>
</dbReference>
<comment type="PTM">
    <text evidence="11 12">Gamma-carboxyglutamate residues are formed by vitamin K dependent carboxylation. These residues are essential for the binding of calcium.</text>
</comment>
<keyword evidence="8 10" id="KW-1015">Disulfide bond</keyword>
<evidence type="ECO:0000256" key="11">
    <source>
        <dbReference type="PIRSR" id="PIRSR602384-3"/>
    </source>
</evidence>
<dbReference type="GO" id="GO:0046848">
    <property type="term" value="F:hydroxyapatite binding"/>
    <property type="evidence" value="ECO:0007669"/>
    <property type="project" value="TreeGrafter"/>
</dbReference>
<dbReference type="InterPro" id="IPR002384">
    <property type="entry name" value="Osteocalcin/MGP"/>
</dbReference>
<organism evidence="15 16">
    <name type="scientific">Crypturellus soui</name>
    <dbReference type="NCBI Taxonomy" id="458187"/>
    <lineage>
        <taxon>Eukaryota</taxon>
        <taxon>Metazoa</taxon>
        <taxon>Chordata</taxon>
        <taxon>Craniata</taxon>
        <taxon>Vertebrata</taxon>
        <taxon>Euteleostomi</taxon>
        <taxon>Archelosauria</taxon>
        <taxon>Archosauria</taxon>
        <taxon>Dinosauria</taxon>
        <taxon>Saurischia</taxon>
        <taxon>Theropoda</taxon>
        <taxon>Coelurosauria</taxon>
        <taxon>Aves</taxon>
        <taxon>Palaeognathae</taxon>
        <taxon>Tinamiformes</taxon>
        <taxon>Tinamidae</taxon>
        <taxon>Crypturellus</taxon>
    </lineage>
</organism>
<gene>
    <name evidence="15" type="primary">Bglap</name>
    <name evidence="15" type="ORF">CRYSOU_R11322</name>
</gene>
<accession>A0A7K4JX75</accession>
<comment type="subcellular location">
    <subcellularLocation>
        <location evidence="1 12">Secreted</location>
    </subcellularLocation>
</comment>
<evidence type="ECO:0000259" key="14">
    <source>
        <dbReference type="PROSITE" id="PS50998"/>
    </source>
</evidence>
<dbReference type="SUPFAM" id="SSF57630">
    <property type="entry name" value="GLA-domain"/>
    <property type="match status" value="1"/>
</dbReference>
<feature type="non-terminal residue" evidence="15">
    <location>
        <position position="1"/>
    </location>
</feature>
<dbReference type="PROSITE" id="PS00011">
    <property type="entry name" value="GLA_1"/>
    <property type="match status" value="1"/>
</dbReference>
<dbReference type="InterPro" id="IPR058704">
    <property type="entry name" value="BGLAP-like_C"/>
</dbReference>
<dbReference type="GO" id="GO:0060348">
    <property type="term" value="P:bone development"/>
    <property type="evidence" value="ECO:0007669"/>
    <property type="project" value="InterPro"/>
</dbReference>
<feature type="binding site" evidence="9">
    <location>
        <position position="41"/>
    </location>
    <ligand>
        <name>Ca(2+)</name>
        <dbReference type="ChEBI" id="CHEBI:29108"/>
        <label>1</label>
    </ligand>
</feature>
<evidence type="ECO:0000256" key="5">
    <source>
        <dbReference type="ARBA" id="ARBA00022591"/>
    </source>
</evidence>
<evidence type="ECO:0000256" key="8">
    <source>
        <dbReference type="ARBA" id="ARBA00023157"/>
    </source>
</evidence>
<evidence type="ECO:0000256" key="9">
    <source>
        <dbReference type="PIRSR" id="PIRSR602384-1"/>
    </source>
</evidence>
<dbReference type="Pfam" id="PF25890">
    <property type="entry name" value="BGLAP_C"/>
    <property type="match status" value="1"/>
</dbReference>
<dbReference type="InterPro" id="IPR039176">
    <property type="entry name" value="Osteocalcin"/>
</dbReference>
<dbReference type="OrthoDB" id="9950568at2759"/>
<dbReference type="AlphaFoldDB" id="A0A7K4JX75"/>
<keyword evidence="5" id="KW-0091">Biomineralization</keyword>
<dbReference type="GO" id="GO:0005576">
    <property type="term" value="C:extracellular region"/>
    <property type="evidence" value="ECO:0007669"/>
    <property type="project" value="UniProtKB-SubCell"/>
</dbReference>
<dbReference type="InterPro" id="IPR035972">
    <property type="entry name" value="GLA-like_dom_SF"/>
</dbReference>
<dbReference type="GO" id="GO:0030500">
    <property type="term" value="P:regulation of bone mineralization"/>
    <property type="evidence" value="ECO:0007669"/>
    <property type="project" value="InterPro"/>
</dbReference>
<evidence type="ECO:0000256" key="4">
    <source>
        <dbReference type="ARBA" id="ARBA00022525"/>
    </source>
</evidence>
<feature type="modified residue" description="4-carboxyglutamate" evidence="11">
    <location>
        <position position="37"/>
    </location>
</feature>
<sequence length="69" mass="7599">AFVSRRAGAELLRRQERSVAAGSARPSRSAPAPDPLEPQREVCELSPDCDELADLIGFQEAYRRLYGPV</sequence>
<feature type="modified residue" description="4-carboxyglutamate" evidence="11">
    <location>
        <position position="41"/>
    </location>
</feature>
<proteinExistence type="inferred from homology"/>
<reference evidence="15 16" key="1">
    <citation type="submission" date="2019-09" db="EMBL/GenBank/DDBJ databases">
        <title>Bird 10,000 Genomes (B10K) Project - Family phase.</title>
        <authorList>
            <person name="Zhang G."/>
        </authorList>
    </citation>
    <scope>NUCLEOTIDE SEQUENCE [LARGE SCALE GENOMIC DNA]</scope>
    <source>
        <strain evidence="15">B10K-MSB-42743</strain>
        <tissue evidence="15">Heart</tissue>
    </source>
</reference>
<comment type="function">
    <text evidence="12">Binds strongly to apatite and calcium.</text>
</comment>
<evidence type="ECO:0000256" key="10">
    <source>
        <dbReference type="PIRSR" id="PIRSR602384-2"/>
    </source>
</evidence>
<dbReference type="GO" id="GO:0008147">
    <property type="term" value="F:structural constituent of bone"/>
    <property type="evidence" value="ECO:0007669"/>
    <property type="project" value="TreeGrafter"/>
</dbReference>
<comment type="caution">
    <text evidence="15">The sequence shown here is derived from an EMBL/GenBank/DDBJ whole genome shotgun (WGS) entry which is preliminary data.</text>
</comment>
<dbReference type="SMART" id="SM00069">
    <property type="entry name" value="GLA"/>
    <property type="match status" value="1"/>
</dbReference>
<dbReference type="InterPro" id="IPR000294">
    <property type="entry name" value="GLA_domain"/>
</dbReference>
<keyword evidence="4 12" id="KW-0964">Secreted</keyword>
<evidence type="ECO:0000256" key="13">
    <source>
        <dbReference type="SAM" id="MobiDB-lite"/>
    </source>
</evidence>
<feature type="modified residue" description="4-carboxyglutamate" evidence="11">
    <location>
        <position position="44"/>
    </location>
</feature>
<evidence type="ECO:0000256" key="6">
    <source>
        <dbReference type="ARBA" id="ARBA00022723"/>
    </source>
</evidence>
<keyword evidence="7 9" id="KW-0106">Calcium</keyword>
<comment type="similarity">
    <text evidence="2 12">Belongs to the osteocalcin/matrix Gla protein family.</text>
</comment>
<feature type="compositionally biased region" description="Low complexity" evidence="13">
    <location>
        <begin position="18"/>
        <end position="31"/>
    </location>
</feature>
<feature type="binding site" evidence="9">
    <location>
        <position position="44"/>
    </location>
    <ligand>
        <name>Ca(2+)</name>
        <dbReference type="ChEBI" id="CHEBI:29108"/>
        <label>1</label>
    </ligand>
</feature>
<evidence type="ECO:0000256" key="12">
    <source>
        <dbReference type="RuleBase" id="RU361261"/>
    </source>
</evidence>